<dbReference type="EMBL" id="JAHUZN010000002">
    <property type="protein sequence ID" value="KAG8501049.1"/>
    <property type="molecule type" value="Genomic_DNA"/>
</dbReference>
<protein>
    <recommendedName>
        <fullName evidence="1">RNA-directed DNA polymerase</fullName>
        <ecNumber evidence="1">2.7.7.49</ecNumber>
    </recommendedName>
</protein>
<dbReference type="GO" id="GO:0016787">
    <property type="term" value="F:hydrolase activity"/>
    <property type="evidence" value="ECO:0007669"/>
    <property type="project" value="UniProtKB-KW"/>
</dbReference>
<keyword evidence="5" id="KW-0255">Endonuclease</keyword>
<dbReference type="InterPro" id="IPR001584">
    <property type="entry name" value="Integrase_cat-core"/>
</dbReference>
<evidence type="ECO:0000256" key="1">
    <source>
        <dbReference type="ARBA" id="ARBA00012493"/>
    </source>
</evidence>
<dbReference type="Pfam" id="PF17921">
    <property type="entry name" value="Integrase_H2C2"/>
    <property type="match status" value="1"/>
</dbReference>
<evidence type="ECO:0000313" key="10">
    <source>
        <dbReference type="EMBL" id="KAG8501049.1"/>
    </source>
</evidence>
<dbReference type="PROSITE" id="PS50994">
    <property type="entry name" value="INTEGRASE"/>
    <property type="match status" value="1"/>
</dbReference>
<dbReference type="CDD" id="cd01647">
    <property type="entry name" value="RT_LTR"/>
    <property type="match status" value="1"/>
</dbReference>
<dbReference type="FunFam" id="3.10.20.370:FF:000001">
    <property type="entry name" value="Retrovirus-related Pol polyprotein from transposon 17.6-like protein"/>
    <property type="match status" value="1"/>
</dbReference>
<feature type="compositionally biased region" description="Polar residues" evidence="8">
    <location>
        <begin position="1323"/>
        <end position="1343"/>
    </location>
</feature>
<dbReference type="Gene3D" id="1.10.340.70">
    <property type="match status" value="1"/>
</dbReference>
<gene>
    <name evidence="10" type="ORF">CXB51_003148</name>
</gene>
<evidence type="ECO:0000256" key="7">
    <source>
        <dbReference type="ARBA" id="ARBA00022918"/>
    </source>
</evidence>
<keyword evidence="7" id="KW-0695">RNA-directed DNA polymerase</keyword>
<proteinExistence type="predicted"/>
<reference evidence="10 11" key="1">
    <citation type="journal article" date="2021" name="bioRxiv">
        <title>The Gossypium anomalum genome as a resource for cotton improvement and evolutionary analysis of hybrid incompatibility.</title>
        <authorList>
            <person name="Grover C.E."/>
            <person name="Yuan D."/>
            <person name="Arick M.A."/>
            <person name="Miller E.R."/>
            <person name="Hu G."/>
            <person name="Peterson D.G."/>
            <person name="Wendel J.F."/>
            <person name="Udall J.A."/>
        </authorList>
    </citation>
    <scope>NUCLEOTIDE SEQUENCE [LARGE SCALE GENOMIC DNA]</scope>
    <source>
        <strain evidence="10">JFW-Udall</strain>
        <tissue evidence="10">Leaf</tissue>
    </source>
</reference>
<keyword evidence="4" id="KW-0540">Nuclease</keyword>
<dbReference type="Proteomes" id="UP000701853">
    <property type="component" value="Chromosome 2"/>
</dbReference>
<dbReference type="CDD" id="cd09274">
    <property type="entry name" value="RNase_HI_RT_Ty3"/>
    <property type="match status" value="1"/>
</dbReference>
<keyword evidence="3" id="KW-0548">Nucleotidyltransferase</keyword>
<dbReference type="InterPro" id="IPR036397">
    <property type="entry name" value="RNaseH_sf"/>
</dbReference>
<evidence type="ECO:0000256" key="2">
    <source>
        <dbReference type="ARBA" id="ARBA00022679"/>
    </source>
</evidence>
<evidence type="ECO:0000256" key="5">
    <source>
        <dbReference type="ARBA" id="ARBA00022759"/>
    </source>
</evidence>
<dbReference type="Gene3D" id="3.30.420.10">
    <property type="entry name" value="Ribonuclease H-like superfamily/Ribonuclease H"/>
    <property type="match status" value="1"/>
</dbReference>
<dbReference type="CDD" id="cd00303">
    <property type="entry name" value="retropepsin_like"/>
    <property type="match status" value="1"/>
</dbReference>
<evidence type="ECO:0000313" key="11">
    <source>
        <dbReference type="Proteomes" id="UP000701853"/>
    </source>
</evidence>
<keyword evidence="11" id="KW-1185">Reference proteome</keyword>
<dbReference type="Gene3D" id="3.30.70.270">
    <property type="match status" value="2"/>
</dbReference>
<dbReference type="GO" id="GO:0004519">
    <property type="term" value="F:endonuclease activity"/>
    <property type="evidence" value="ECO:0007669"/>
    <property type="project" value="UniProtKB-KW"/>
</dbReference>
<evidence type="ECO:0000256" key="3">
    <source>
        <dbReference type="ARBA" id="ARBA00022695"/>
    </source>
</evidence>
<dbReference type="PANTHER" id="PTHR37984">
    <property type="entry name" value="PROTEIN CBG26694"/>
    <property type="match status" value="1"/>
</dbReference>
<dbReference type="GO" id="GO:0003964">
    <property type="term" value="F:RNA-directed DNA polymerase activity"/>
    <property type="evidence" value="ECO:0007669"/>
    <property type="project" value="UniProtKB-KW"/>
</dbReference>
<dbReference type="SUPFAM" id="SSF56672">
    <property type="entry name" value="DNA/RNA polymerases"/>
    <property type="match status" value="1"/>
</dbReference>
<organism evidence="10 11">
    <name type="scientific">Gossypium anomalum</name>
    <dbReference type="NCBI Taxonomy" id="47600"/>
    <lineage>
        <taxon>Eukaryota</taxon>
        <taxon>Viridiplantae</taxon>
        <taxon>Streptophyta</taxon>
        <taxon>Embryophyta</taxon>
        <taxon>Tracheophyta</taxon>
        <taxon>Spermatophyta</taxon>
        <taxon>Magnoliopsida</taxon>
        <taxon>eudicotyledons</taxon>
        <taxon>Gunneridae</taxon>
        <taxon>Pentapetalae</taxon>
        <taxon>rosids</taxon>
        <taxon>malvids</taxon>
        <taxon>Malvales</taxon>
        <taxon>Malvaceae</taxon>
        <taxon>Malvoideae</taxon>
        <taxon>Gossypium</taxon>
    </lineage>
</organism>
<dbReference type="InterPro" id="IPR041373">
    <property type="entry name" value="RT_RNaseH"/>
</dbReference>
<dbReference type="InterPro" id="IPR043502">
    <property type="entry name" value="DNA/RNA_pol_sf"/>
</dbReference>
<keyword evidence="2" id="KW-0808">Transferase</keyword>
<dbReference type="OrthoDB" id="10055717at2759"/>
<dbReference type="Pfam" id="PF17917">
    <property type="entry name" value="RT_RNaseH"/>
    <property type="match status" value="1"/>
</dbReference>
<evidence type="ECO:0000256" key="4">
    <source>
        <dbReference type="ARBA" id="ARBA00022722"/>
    </source>
</evidence>
<sequence length="1417" mass="161589">MDDESLYEAWERFKELLRKCPHHGIPHCIQLETFYNGLNTQTRMVVDASANGAILSKSYNEAYEIIERIASNSYQWPTNRATSGRRVAGIHEVDAFTSLASQVSSISSMLKNLTTNGSNSFTAQPPNQYENIACVYCGEGHVFEECPSNPESMYYIGAGGSNNYAQPRPTQLPTFSQQVQRPVQAESSNSLENLLKAYMAKNDATLRNLENQVGQLATELRNRPQGALPSDTKNLRNPGKEHCKALTLRSRETVEPNIIEAEKEHVEAQDSEEPTNPLAVELPPKINQLVPTSVYKPPPPYPQRLQKQKQEVQFKKFLDVLKQLHINIPLVEALEQMPNYVKFMKDILSKKRKLGEFETVALTKECTTYLQDKLPPKLKDPGCFTIPCNIGVAYCGKALCDLGASINLMPMSIFKKLGIGEFRPTTVTLQLADRSLAHLEGKIDDVLVRVDKFIFPADFVILDFEADKEVPIILGRPFLATGRTLIDVQKGELTMSVQDDQVTFNVFKSMQFPDAIDDCSVVSDLEDLIVEKELNSVEDLLERILTLDPPSDEEEDENLALLEANQKGFNPQSRFESLDLEERDYTQPKASIEEPPKLELKVLPSHLKYVYLGNASTLPVIVSAELTTEQEEKLILVLKQFKKATGWTIADIRGISPSCVPKKGGITVIENENNELIPTRIVTGWRICIDYRKLNKATRKDHFPLPFLDQMLDRLAGRMPFGLYNAPATFQRCMMSIFTDMVEKFLEVFMDDFSVFGDTYHLGHRITRHGIKVDRAKVDVIEKIPPPTSIKGVRSFLGHAGFYRRFIKDFSKVAKPLCKLLKKDKIFKFNEECLKAFNDLKNRLVTAPIIVTPDWDLPFELMCDASYIAIGAVMGQRMNKVFHPIYYASRTLTGTQLNYTVTEKELLAIVFAFDKFRSYLVGTKVTVYTDHSAIKYLLSKKDAKPRLIRWVLLLQEFDLEIQDRKGVENQVADHLSRLESQEGNFPLVPIQETFLDEHILKKKKYRRFYTTVTQPQVGGHFRRTRTAAKVLQAGFFWPTLFKDAYAYVKSCDQCQRIGNITSKNEMPRTNIIEYILVAVDYVSKWVEAEAYLTNDARVVMKFLQKHVFTRFETPRAIISDEGSHFVNKWLKWLLDKHWVKHKVATAYHPQTNEQAELANKEIKGILEKVVCSNRRDWSKRLDDALWAYRTAYKTPLGMSPYRLVFGKACHLPLELEHKAYWALRQLNLDPKLAKEKRMLQLNELEEFRLFSYENAKLLKERLKKWHDEHIRVREFEAESIHTELLNSKNSTLLPISPLINTTHLPIHLTLKTQSTKIPKCRNPKQQQLQAVGQHTPNSSTRTSRAQRAHCLKRPQPQLAPGLHPACGTCPPHHPACARVPPATEHPCCCQPCCTPLLPHAPRPHALATCAAFLFHLS</sequence>
<dbReference type="GO" id="GO:0003676">
    <property type="term" value="F:nucleic acid binding"/>
    <property type="evidence" value="ECO:0007669"/>
    <property type="project" value="InterPro"/>
</dbReference>
<dbReference type="SUPFAM" id="SSF53098">
    <property type="entry name" value="Ribonuclease H-like"/>
    <property type="match status" value="1"/>
</dbReference>
<dbReference type="InterPro" id="IPR012337">
    <property type="entry name" value="RNaseH-like_sf"/>
</dbReference>
<feature type="region of interest" description="Disordered" evidence="8">
    <location>
        <begin position="1321"/>
        <end position="1348"/>
    </location>
</feature>
<dbReference type="InterPro" id="IPR021109">
    <property type="entry name" value="Peptidase_aspartic_dom_sf"/>
</dbReference>
<dbReference type="FunFam" id="3.30.70.270:FF:000020">
    <property type="entry name" value="Transposon Tf2-6 polyprotein-like Protein"/>
    <property type="match status" value="1"/>
</dbReference>
<feature type="domain" description="Integrase catalytic" evidence="9">
    <location>
        <begin position="1025"/>
        <end position="1208"/>
    </location>
</feature>
<dbReference type="EC" id="2.7.7.49" evidence="1"/>
<comment type="caution">
    <text evidence="10">The sequence shown here is derived from an EMBL/GenBank/DDBJ whole genome shotgun (WGS) entry which is preliminary data.</text>
</comment>
<evidence type="ECO:0000259" key="9">
    <source>
        <dbReference type="PROSITE" id="PS50994"/>
    </source>
</evidence>
<dbReference type="GO" id="GO:0015074">
    <property type="term" value="P:DNA integration"/>
    <property type="evidence" value="ECO:0007669"/>
    <property type="project" value="InterPro"/>
</dbReference>
<accession>A0A8J5ZZZ5</accession>
<dbReference type="PANTHER" id="PTHR37984:SF5">
    <property type="entry name" value="PROTEIN NYNRIN-LIKE"/>
    <property type="match status" value="1"/>
</dbReference>
<dbReference type="InterPro" id="IPR050951">
    <property type="entry name" value="Retrovirus_Pol_polyprotein"/>
</dbReference>
<name>A0A8J5ZZZ5_9ROSI</name>
<dbReference type="InterPro" id="IPR043128">
    <property type="entry name" value="Rev_trsase/Diguanyl_cyclase"/>
</dbReference>
<evidence type="ECO:0000256" key="8">
    <source>
        <dbReference type="SAM" id="MobiDB-lite"/>
    </source>
</evidence>
<dbReference type="Gene3D" id="2.40.70.10">
    <property type="entry name" value="Acid Proteases"/>
    <property type="match status" value="1"/>
</dbReference>
<dbReference type="InterPro" id="IPR041588">
    <property type="entry name" value="Integrase_H2C2"/>
</dbReference>
<keyword evidence="6" id="KW-0378">Hydrolase</keyword>
<dbReference type="Pfam" id="PF00665">
    <property type="entry name" value="rve"/>
    <property type="match status" value="1"/>
</dbReference>
<evidence type="ECO:0000256" key="6">
    <source>
        <dbReference type="ARBA" id="ARBA00022801"/>
    </source>
</evidence>